<proteinExistence type="predicted"/>
<evidence type="ECO:0000256" key="1">
    <source>
        <dbReference type="SAM" id="MobiDB-lite"/>
    </source>
</evidence>
<feature type="region of interest" description="Disordered" evidence="1">
    <location>
        <begin position="98"/>
        <end position="167"/>
    </location>
</feature>
<organism evidence="2 3">
    <name type="scientific">Aspergillus leporis</name>
    <dbReference type="NCBI Taxonomy" id="41062"/>
    <lineage>
        <taxon>Eukaryota</taxon>
        <taxon>Fungi</taxon>
        <taxon>Dikarya</taxon>
        <taxon>Ascomycota</taxon>
        <taxon>Pezizomycotina</taxon>
        <taxon>Eurotiomycetes</taxon>
        <taxon>Eurotiomycetidae</taxon>
        <taxon>Eurotiales</taxon>
        <taxon>Aspergillaceae</taxon>
        <taxon>Aspergillus</taxon>
        <taxon>Aspergillus subgen. Circumdati</taxon>
    </lineage>
</organism>
<reference evidence="2 3" key="1">
    <citation type="submission" date="2019-04" db="EMBL/GenBank/DDBJ databases">
        <title>Friends and foes A comparative genomics study of 23 Aspergillus species from section Flavi.</title>
        <authorList>
            <consortium name="DOE Joint Genome Institute"/>
            <person name="Kjaerbolling I."/>
            <person name="Vesth T."/>
            <person name="Frisvad J.C."/>
            <person name="Nybo J.L."/>
            <person name="Theobald S."/>
            <person name="Kildgaard S."/>
            <person name="Isbrandt T."/>
            <person name="Kuo A."/>
            <person name="Sato A."/>
            <person name="Lyhne E.K."/>
            <person name="Kogle M.E."/>
            <person name="Wiebenga A."/>
            <person name="Kun R.S."/>
            <person name="Lubbers R.J."/>
            <person name="Makela M.R."/>
            <person name="Barry K."/>
            <person name="Chovatia M."/>
            <person name="Clum A."/>
            <person name="Daum C."/>
            <person name="Haridas S."/>
            <person name="He G."/>
            <person name="LaButti K."/>
            <person name="Lipzen A."/>
            <person name="Mondo S."/>
            <person name="Riley R."/>
            <person name="Salamov A."/>
            <person name="Simmons B.A."/>
            <person name="Magnuson J.K."/>
            <person name="Henrissat B."/>
            <person name="Mortensen U.H."/>
            <person name="Larsen T.O."/>
            <person name="Devries R.P."/>
            <person name="Grigoriev I.V."/>
            <person name="Machida M."/>
            <person name="Baker S.E."/>
            <person name="Andersen M.R."/>
        </authorList>
    </citation>
    <scope>NUCLEOTIDE SEQUENCE [LARGE SCALE GENOMIC DNA]</scope>
    <source>
        <strain evidence="2 3">CBS 151.66</strain>
    </source>
</reference>
<accession>A0A5N5XHL7</accession>
<dbReference type="PANTHER" id="PTHR42070">
    <property type="entry name" value="FILAMENT ASSOCIATED PROTEIN, PUTATIVE (AFU_ORTHOLOGUE AFUA_8G06630)-RELATED"/>
    <property type="match status" value="1"/>
</dbReference>
<keyword evidence="3" id="KW-1185">Reference proteome</keyword>
<dbReference type="PANTHER" id="PTHR42070:SF1">
    <property type="entry name" value="FILAMENT ASSOCIATED PROTEIN, PUTATIVE (AFU_ORTHOLOGUE AFUA_8G06630)-RELATED"/>
    <property type="match status" value="1"/>
</dbReference>
<protein>
    <recommendedName>
        <fullName evidence="4">BZIP domain-containing protein</fullName>
    </recommendedName>
</protein>
<dbReference type="CDD" id="cd14688">
    <property type="entry name" value="bZIP_YAP"/>
    <property type="match status" value="1"/>
</dbReference>
<dbReference type="AlphaFoldDB" id="A0A5N5XHL7"/>
<evidence type="ECO:0000313" key="2">
    <source>
        <dbReference type="EMBL" id="KAB8078560.1"/>
    </source>
</evidence>
<evidence type="ECO:0008006" key="4">
    <source>
        <dbReference type="Google" id="ProtNLM"/>
    </source>
</evidence>
<feature type="compositionally biased region" description="Polar residues" evidence="1">
    <location>
        <begin position="123"/>
        <end position="155"/>
    </location>
</feature>
<dbReference type="OrthoDB" id="4505928at2759"/>
<dbReference type="EMBL" id="ML732157">
    <property type="protein sequence ID" value="KAB8078560.1"/>
    <property type="molecule type" value="Genomic_DNA"/>
</dbReference>
<sequence>MDPNIQKKQDRLARVRENQRRSRARRQEHICFLEQKLASLQEQAHRQDVEHRIAVQRLEAENRGLRLLLSRVGVPANTIAEYVQATGDPNMNQKIAIPALREPQTNFEPRDRRRKCPGLPLLSGSQTGPQTESSGRSLDTSVSQKSTSLKKTAQPQETQDRQTSTQRQSMCGCLSDEAPQTWPASYDILNTTLCAIAEELVKQYNTRGVDMAEIQKRLWAGFCNGVSTDEGCRVQNQILFQVLDEISDN</sequence>
<dbReference type="Proteomes" id="UP000326565">
    <property type="component" value="Unassembled WGS sequence"/>
</dbReference>
<feature type="region of interest" description="Disordered" evidence="1">
    <location>
        <begin position="1"/>
        <end position="25"/>
    </location>
</feature>
<name>A0A5N5XHL7_9EURO</name>
<evidence type="ECO:0000313" key="3">
    <source>
        <dbReference type="Proteomes" id="UP000326565"/>
    </source>
</evidence>
<gene>
    <name evidence="2" type="ORF">BDV29DRAFT_166187</name>
</gene>